<dbReference type="EMBL" id="KN826651">
    <property type="protein sequence ID" value="KIK78254.1"/>
    <property type="molecule type" value="Genomic_DNA"/>
</dbReference>
<reference evidence="2" key="2">
    <citation type="submission" date="2015-01" db="EMBL/GenBank/DDBJ databases">
        <title>Evolutionary Origins and Diversification of the Mycorrhizal Mutualists.</title>
        <authorList>
            <consortium name="DOE Joint Genome Institute"/>
            <consortium name="Mycorrhizal Genomics Consortium"/>
            <person name="Kohler A."/>
            <person name="Kuo A."/>
            <person name="Nagy L.G."/>
            <person name="Floudas D."/>
            <person name="Copeland A."/>
            <person name="Barry K.W."/>
            <person name="Cichocki N."/>
            <person name="Veneault-Fourrey C."/>
            <person name="LaButti K."/>
            <person name="Lindquist E.A."/>
            <person name="Lipzen A."/>
            <person name="Lundell T."/>
            <person name="Morin E."/>
            <person name="Murat C."/>
            <person name="Riley R."/>
            <person name="Ohm R."/>
            <person name="Sun H."/>
            <person name="Tunlid A."/>
            <person name="Henrissat B."/>
            <person name="Grigoriev I.V."/>
            <person name="Hibbett D.S."/>
            <person name="Martin F."/>
        </authorList>
    </citation>
    <scope>NUCLEOTIDE SEQUENCE [LARGE SCALE GENOMIC DNA]</scope>
    <source>
        <strain evidence="2">Ve08.2h10</strain>
    </source>
</reference>
<evidence type="ECO:0000313" key="1">
    <source>
        <dbReference type="EMBL" id="KIK78254.1"/>
    </source>
</evidence>
<reference evidence="1 2" key="1">
    <citation type="submission" date="2014-04" db="EMBL/GenBank/DDBJ databases">
        <authorList>
            <consortium name="DOE Joint Genome Institute"/>
            <person name="Kuo A."/>
            <person name="Kohler A."/>
            <person name="Jargeat P."/>
            <person name="Nagy L.G."/>
            <person name="Floudas D."/>
            <person name="Copeland A."/>
            <person name="Barry K.W."/>
            <person name="Cichocki N."/>
            <person name="Veneault-Fourrey C."/>
            <person name="LaButti K."/>
            <person name="Lindquist E.A."/>
            <person name="Lipzen A."/>
            <person name="Lundell T."/>
            <person name="Morin E."/>
            <person name="Murat C."/>
            <person name="Sun H."/>
            <person name="Tunlid A."/>
            <person name="Henrissat B."/>
            <person name="Grigoriev I.V."/>
            <person name="Hibbett D.S."/>
            <person name="Martin F."/>
            <person name="Nordberg H.P."/>
            <person name="Cantor M.N."/>
            <person name="Hua S.X."/>
        </authorList>
    </citation>
    <scope>NUCLEOTIDE SEQUENCE [LARGE SCALE GENOMIC DNA]</scope>
    <source>
        <strain evidence="1 2">Ve08.2h10</strain>
    </source>
</reference>
<evidence type="ECO:0000313" key="2">
    <source>
        <dbReference type="Proteomes" id="UP000054538"/>
    </source>
</evidence>
<protein>
    <submittedName>
        <fullName evidence="1">Uncharacterized protein</fullName>
    </submittedName>
</protein>
<dbReference type="AlphaFoldDB" id="A0A0D0DC63"/>
<name>A0A0D0DC63_9AGAM</name>
<dbReference type="InParanoid" id="A0A0D0DC63"/>
<accession>A0A0D0DC63</accession>
<sequence>MDVTELLNPTAEAHNVFNATDEDIYQVVMDAKKAWESAVWGVSDDLDNDMPIKPAPTHGEVLQAALLLQKYTEDLNDPFAYHILPHNPYPMA</sequence>
<gene>
    <name evidence="1" type="ORF">PAXRUDRAFT_16967</name>
</gene>
<dbReference type="HOGENOM" id="CLU_2413925_0_0_1"/>
<keyword evidence="2" id="KW-1185">Reference proteome</keyword>
<proteinExistence type="predicted"/>
<dbReference type="OrthoDB" id="162969at2759"/>
<dbReference type="Proteomes" id="UP000054538">
    <property type="component" value="Unassembled WGS sequence"/>
</dbReference>
<organism evidence="1 2">
    <name type="scientific">Paxillus rubicundulus Ve08.2h10</name>
    <dbReference type="NCBI Taxonomy" id="930991"/>
    <lineage>
        <taxon>Eukaryota</taxon>
        <taxon>Fungi</taxon>
        <taxon>Dikarya</taxon>
        <taxon>Basidiomycota</taxon>
        <taxon>Agaricomycotina</taxon>
        <taxon>Agaricomycetes</taxon>
        <taxon>Agaricomycetidae</taxon>
        <taxon>Boletales</taxon>
        <taxon>Paxilineae</taxon>
        <taxon>Paxillaceae</taxon>
        <taxon>Paxillus</taxon>
    </lineage>
</organism>